<keyword evidence="2 9" id="KW-0812">Transmembrane</keyword>
<evidence type="ECO:0000256" key="8">
    <source>
        <dbReference type="SAM" id="MobiDB-lite"/>
    </source>
</evidence>
<dbReference type="Proteomes" id="UP000694888">
    <property type="component" value="Unplaced"/>
</dbReference>
<dbReference type="InterPro" id="IPR017452">
    <property type="entry name" value="GPCR_Rhodpsn_7TM"/>
</dbReference>
<keyword evidence="7" id="KW-0807">Transducer</keyword>
<feature type="transmembrane region" description="Helical" evidence="9">
    <location>
        <begin position="335"/>
        <end position="358"/>
    </location>
</feature>
<name>A0ABM0K695_APLCA</name>
<comment type="subcellular location">
    <subcellularLocation>
        <location evidence="1">Membrane</location>
        <topology evidence="1">Multi-pass membrane protein</topology>
    </subcellularLocation>
</comment>
<dbReference type="PRINTS" id="PR00237">
    <property type="entry name" value="GPCRRHODOPSN"/>
</dbReference>
<feature type="transmembrane region" description="Helical" evidence="9">
    <location>
        <begin position="295"/>
        <end position="315"/>
    </location>
</feature>
<feature type="compositionally biased region" description="Basic residues" evidence="8">
    <location>
        <begin position="265"/>
        <end position="274"/>
    </location>
</feature>
<evidence type="ECO:0000313" key="12">
    <source>
        <dbReference type="RefSeq" id="XP_005109711.1"/>
    </source>
</evidence>
<dbReference type="PANTHER" id="PTHR24243">
    <property type="entry name" value="G-PROTEIN COUPLED RECEPTOR"/>
    <property type="match status" value="1"/>
</dbReference>
<evidence type="ECO:0000256" key="2">
    <source>
        <dbReference type="ARBA" id="ARBA00022692"/>
    </source>
</evidence>
<accession>A0ABM0K695</accession>
<evidence type="ECO:0000256" key="6">
    <source>
        <dbReference type="ARBA" id="ARBA00023170"/>
    </source>
</evidence>
<feature type="compositionally biased region" description="Basic and acidic residues" evidence="8">
    <location>
        <begin position="241"/>
        <end position="250"/>
    </location>
</feature>
<dbReference type="Pfam" id="PF00001">
    <property type="entry name" value="7tm_1"/>
    <property type="match status" value="1"/>
</dbReference>
<feature type="transmembrane region" description="Helical" evidence="9">
    <location>
        <begin position="181"/>
        <end position="203"/>
    </location>
</feature>
<evidence type="ECO:0000256" key="4">
    <source>
        <dbReference type="ARBA" id="ARBA00023040"/>
    </source>
</evidence>
<evidence type="ECO:0000259" key="10">
    <source>
        <dbReference type="PROSITE" id="PS50262"/>
    </source>
</evidence>
<keyword evidence="6" id="KW-0675">Receptor</keyword>
<keyword evidence="5 9" id="KW-0472">Membrane</keyword>
<evidence type="ECO:0000256" key="1">
    <source>
        <dbReference type="ARBA" id="ARBA00004141"/>
    </source>
</evidence>
<sequence>MNVLAVVGVLVSVVGVAMNSLSSRVFLRQDWRKNTVTATLLSLTLSDTCVLAWSLLYYGAHFLTDIARDQGVNLSALQSYVFAWPRSMFYDISSCTTVLVSLERCLCVALPLKVNSVLTPRRVQTILCLIWCLGLASYIPVFTSHFFVRRLEPATNMTLLTIGVTSYRPKVEAIHNILNTLFLQTVCQITLVISTCVMAYGLYRSSKFQEHSSSLPSVEKSKVSSPGEQKDEVLSTQDNEGDNKSNEQHPNDSAVPQTEPDRGVRSPRAKREKKVSKEGNKAVAPSTKYKRTIRVVSGVSSLFIVCNTPLLVVVYMKRLFPGFGFGLSHHSEYVLAVNIVFLSTAINAASNFFVYAVFNRKFRDELRRLCGRNAKYS</sequence>
<protein>
    <submittedName>
        <fullName evidence="12">Uncharacterized protein LOC101863060</fullName>
    </submittedName>
</protein>
<proteinExistence type="predicted"/>
<keyword evidence="11" id="KW-1185">Reference proteome</keyword>
<dbReference type="RefSeq" id="XP_005109711.1">
    <property type="nucleotide sequence ID" value="XM_005109654.1"/>
</dbReference>
<dbReference type="GeneID" id="101863060"/>
<keyword evidence="3 9" id="KW-1133">Transmembrane helix</keyword>
<evidence type="ECO:0000256" key="9">
    <source>
        <dbReference type="SAM" id="Phobius"/>
    </source>
</evidence>
<evidence type="ECO:0000256" key="3">
    <source>
        <dbReference type="ARBA" id="ARBA00022989"/>
    </source>
</evidence>
<dbReference type="PROSITE" id="PS50262">
    <property type="entry name" value="G_PROTEIN_RECEP_F1_2"/>
    <property type="match status" value="1"/>
</dbReference>
<keyword evidence="4" id="KW-0297">G-protein coupled receptor</keyword>
<dbReference type="PANTHER" id="PTHR24243:SF230">
    <property type="entry name" value="G-PROTEIN COUPLED RECEPTORS FAMILY 1 PROFILE DOMAIN-CONTAINING PROTEIN"/>
    <property type="match status" value="1"/>
</dbReference>
<feature type="transmembrane region" description="Helical" evidence="9">
    <location>
        <begin position="126"/>
        <end position="148"/>
    </location>
</feature>
<gene>
    <name evidence="12" type="primary">LOC101863060</name>
</gene>
<evidence type="ECO:0000313" key="11">
    <source>
        <dbReference type="Proteomes" id="UP000694888"/>
    </source>
</evidence>
<evidence type="ECO:0000256" key="5">
    <source>
        <dbReference type="ARBA" id="ARBA00023136"/>
    </source>
</evidence>
<reference evidence="12" key="1">
    <citation type="submission" date="2025-08" db="UniProtKB">
        <authorList>
            <consortium name="RefSeq"/>
        </authorList>
    </citation>
    <scope>IDENTIFICATION</scope>
</reference>
<feature type="region of interest" description="Disordered" evidence="8">
    <location>
        <begin position="215"/>
        <end position="283"/>
    </location>
</feature>
<evidence type="ECO:0000256" key="7">
    <source>
        <dbReference type="ARBA" id="ARBA00023224"/>
    </source>
</evidence>
<organism evidence="11 12">
    <name type="scientific">Aplysia californica</name>
    <name type="common">California sea hare</name>
    <dbReference type="NCBI Taxonomy" id="6500"/>
    <lineage>
        <taxon>Eukaryota</taxon>
        <taxon>Metazoa</taxon>
        <taxon>Spiralia</taxon>
        <taxon>Lophotrochozoa</taxon>
        <taxon>Mollusca</taxon>
        <taxon>Gastropoda</taxon>
        <taxon>Heterobranchia</taxon>
        <taxon>Euthyneura</taxon>
        <taxon>Tectipleura</taxon>
        <taxon>Aplysiida</taxon>
        <taxon>Aplysioidea</taxon>
        <taxon>Aplysiidae</taxon>
        <taxon>Aplysia</taxon>
    </lineage>
</organism>
<dbReference type="SUPFAM" id="SSF81321">
    <property type="entry name" value="Family A G protein-coupled receptor-like"/>
    <property type="match status" value="1"/>
</dbReference>
<feature type="domain" description="G-protein coupled receptors family 1 profile" evidence="10">
    <location>
        <begin position="18"/>
        <end position="355"/>
    </location>
</feature>
<dbReference type="Gene3D" id="1.20.1070.10">
    <property type="entry name" value="Rhodopsin 7-helix transmembrane proteins"/>
    <property type="match status" value="1"/>
</dbReference>
<dbReference type="InterPro" id="IPR000276">
    <property type="entry name" value="GPCR_Rhodpsn"/>
</dbReference>